<organism evidence="1 2">
    <name type="scientific">Phaseolus angularis</name>
    <name type="common">Azuki bean</name>
    <name type="synonym">Vigna angularis</name>
    <dbReference type="NCBI Taxonomy" id="3914"/>
    <lineage>
        <taxon>Eukaryota</taxon>
        <taxon>Viridiplantae</taxon>
        <taxon>Streptophyta</taxon>
        <taxon>Embryophyta</taxon>
        <taxon>Tracheophyta</taxon>
        <taxon>Spermatophyta</taxon>
        <taxon>Magnoliopsida</taxon>
        <taxon>eudicotyledons</taxon>
        <taxon>Gunneridae</taxon>
        <taxon>Pentapetalae</taxon>
        <taxon>rosids</taxon>
        <taxon>fabids</taxon>
        <taxon>Fabales</taxon>
        <taxon>Fabaceae</taxon>
        <taxon>Papilionoideae</taxon>
        <taxon>50 kb inversion clade</taxon>
        <taxon>NPAAA clade</taxon>
        <taxon>indigoferoid/millettioid clade</taxon>
        <taxon>Phaseoleae</taxon>
        <taxon>Vigna</taxon>
    </lineage>
</organism>
<protein>
    <submittedName>
        <fullName evidence="1">Uncharacterized protein</fullName>
    </submittedName>
</protein>
<reference evidence="2" key="1">
    <citation type="journal article" date="2015" name="Proc. Natl. Acad. Sci. U.S.A.">
        <title>Genome sequencing of adzuki bean (Vigna angularis) provides insight into high starch and low fat accumulation and domestication.</title>
        <authorList>
            <person name="Yang K."/>
            <person name="Tian Z."/>
            <person name="Chen C."/>
            <person name="Luo L."/>
            <person name="Zhao B."/>
            <person name="Wang Z."/>
            <person name="Yu L."/>
            <person name="Li Y."/>
            <person name="Sun Y."/>
            <person name="Li W."/>
            <person name="Chen Y."/>
            <person name="Li Y."/>
            <person name="Zhang Y."/>
            <person name="Ai D."/>
            <person name="Zhao J."/>
            <person name="Shang C."/>
            <person name="Ma Y."/>
            <person name="Wu B."/>
            <person name="Wang M."/>
            <person name="Gao L."/>
            <person name="Sun D."/>
            <person name="Zhang P."/>
            <person name="Guo F."/>
            <person name="Wang W."/>
            <person name="Li Y."/>
            <person name="Wang J."/>
            <person name="Varshney R.K."/>
            <person name="Wang J."/>
            <person name="Ling H.Q."/>
            <person name="Wan P."/>
        </authorList>
    </citation>
    <scope>NUCLEOTIDE SEQUENCE</scope>
    <source>
        <strain evidence="2">cv. Jingnong 6</strain>
    </source>
</reference>
<evidence type="ECO:0000313" key="1">
    <source>
        <dbReference type="EMBL" id="KOM47811.1"/>
    </source>
</evidence>
<dbReference type="EMBL" id="CM003377">
    <property type="protein sequence ID" value="KOM47811.1"/>
    <property type="molecule type" value="Genomic_DNA"/>
</dbReference>
<accession>A0A0L9UYN1</accession>
<sequence length="94" mass="11232">MFLMKVKLVFYSWRCKESILTGDNGIKMNWMKEVEVARSWNPEKTETVPDRTVGCGRIQTEQLRTQTEWLLRLTQRSDRGEDRDRTVHSRDRTV</sequence>
<gene>
    <name evidence="1" type="ORF">LR48_Vigan07g151500</name>
</gene>
<name>A0A0L9UYN1_PHAAN</name>
<dbReference type="AlphaFoldDB" id="A0A0L9UYN1"/>
<dbReference type="Gramene" id="KOM47811">
    <property type="protein sequence ID" value="KOM47811"/>
    <property type="gene ID" value="LR48_Vigan07g151500"/>
</dbReference>
<proteinExistence type="predicted"/>
<dbReference type="Proteomes" id="UP000053144">
    <property type="component" value="Chromosome 7"/>
</dbReference>
<evidence type="ECO:0000313" key="2">
    <source>
        <dbReference type="Proteomes" id="UP000053144"/>
    </source>
</evidence>